<dbReference type="PANTHER" id="PTHR21724:SF100">
    <property type="entry name" value="SHKT DOMAIN-CONTAINING PROTEIN"/>
    <property type="match status" value="1"/>
</dbReference>
<dbReference type="UCSC" id="F49F1.1">
    <property type="organism name" value="c. elegans"/>
</dbReference>
<evidence type="ECO:0000256" key="3">
    <source>
        <dbReference type="SAM" id="SignalP"/>
    </source>
</evidence>
<dbReference type="FunCoup" id="Q9GZE5">
    <property type="interactions" value="188"/>
</dbReference>
<dbReference type="Bgee" id="WBGene00018643">
    <property type="expression patterns" value="Expressed in adult organism and 1 other cell type or tissue"/>
</dbReference>
<dbReference type="PROSITE" id="PS51670">
    <property type="entry name" value="SHKT"/>
    <property type="match status" value="2"/>
</dbReference>
<keyword evidence="1" id="KW-1015">Disulfide bond</keyword>
<evidence type="ECO:0000313" key="6">
    <source>
        <dbReference type="Proteomes" id="UP000001940"/>
    </source>
</evidence>
<dbReference type="PANTHER" id="PTHR21724">
    <property type="entry name" value="SHKT DOMAIN-CONTAINING PROTEIN"/>
    <property type="match status" value="1"/>
</dbReference>
<dbReference type="AlphaFoldDB" id="Q9GZE5"/>
<gene>
    <name evidence="5 7" type="primary">drd-50</name>
    <name evidence="5" type="ORF">CELE_F49F1.1</name>
    <name evidence="7" type="ORF">F49F1.1</name>
</gene>
<feature type="disulfide bond" evidence="1">
    <location>
        <begin position="69"/>
        <end position="82"/>
    </location>
</feature>
<dbReference type="Pfam" id="PF01549">
    <property type="entry name" value="ShK"/>
    <property type="match status" value="5"/>
</dbReference>
<feature type="compositionally biased region" description="Low complexity" evidence="2">
    <location>
        <begin position="198"/>
        <end position="220"/>
    </location>
</feature>
<dbReference type="STRING" id="6239.F49F1.1.1"/>
<comment type="caution">
    <text evidence="1">Lacks conserved residue(s) required for the propagation of feature annotation.</text>
</comment>
<feature type="region of interest" description="Disordered" evidence="2">
    <location>
        <begin position="198"/>
        <end position="228"/>
    </location>
</feature>
<dbReference type="Gene3D" id="1.10.10.1940">
    <property type="match status" value="1"/>
</dbReference>
<dbReference type="GeneID" id="177176"/>
<reference evidence="5 6" key="1">
    <citation type="journal article" date="1998" name="Science">
        <title>Genome sequence of the nematode C. elegans: a platform for investigating biology.</title>
        <authorList>
            <consortium name="The C. elegans sequencing consortium"/>
            <person name="Sulson J.E."/>
            <person name="Waterston R."/>
        </authorList>
    </citation>
    <scope>NUCLEOTIDE SEQUENCE [LARGE SCALE GENOMIC DNA]</scope>
    <source>
        <strain evidence="5 6">Bristol N2</strain>
    </source>
</reference>
<dbReference type="GO" id="GO:0045087">
    <property type="term" value="P:innate immune response"/>
    <property type="evidence" value="ECO:0000315"/>
    <property type="project" value="WormBase"/>
</dbReference>
<dbReference type="AGR" id="WB:WBGene00018643"/>
<dbReference type="CTD" id="177176"/>
<dbReference type="EMBL" id="BX284604">
    <property type="protein sequence ID" value="CCD66745.1"/>
    <property type="molecule type" value="Genomic_DNA"/>
</dbReference>
<dbReference type="HOGENOM" id="CLU_098771_1_0_1"/>
<dbReference type="PaxDb" id="6239-F49F1.1"/>
<keyword evidence="3" id="KW-0732">Signal</keyword>
<dbReference type="GO" id="GO:0050830">
    <property type="term" value="P:defense response to Gram-positive bacterium"/>
    <property type="evidence" value="ECO:0000315"/>
    <property type="project" value="UniProtKB"/>
</dbReference>
<feature type="chain" id="PRO_5012813616" evidence="3">
    <location>
        <begin position="16"/>
        <end position="265"/>
    </location>
</feature>
<feature type="domain" description="ShKT" evidence="4">
    <location>
        <begin position="228"/>
        <end position="265"/>
    </location>
</feature>
<feature type="domain" description="ShKT" evidence="4">
    <location>
        <begin position="55"/>
        <end position="85"/>
    </location>
</feature>
<organism evidence="5 6">
    <name type="scientific">Caenorhabditis elegans</name>
    <dbReference type="NCBI Taxonomy" id="6239"/>
    <lineage>
        <taxon>Eukaryota</taxon>
        <taxon>Metazoa</taxon>
        <taxon>Ecdysozoa</taxon>
        <taxon>Nematoda</taxon>
        <taxon>Chromadorea</taxon>
        <taxon>Rhabditida</taxon>
        <taxon>Rhabditina</taxon>
        <taxon>Rhabditomorpha</taxon>
        <taxon>Rhabditoidea</taxon>
        <taxon>Rhabditidae</taxon>
        <taxon>Peloderinae</taxon>
        <taxon>Caenorhabditis</taxon>
    </lineage>
</organism>
<keyword evidence="6" id="KW-1185">Reference proteome</keyword>
<dbReference type="KEGG" id="cel:CELE_F49F1.1"/>
<protein>
    <submittedName>
        <fullName evidence="5">ShKT domain-containing protein</fullName>
    </submittedName>
</protein>
<dbReference type="InterPro" id="IPR003582">
    <property type="entry name" value="ShKT_dom"/>
</dbReference>
<dbReference type="eggNOG" id="ENOG502RXTF">
    <property type="taxonomic scope" value="Eukaryota"/>
</dbReference>
<evidence type="ECO:0000256" key="2">
    <source>
        <dbReference type="SAM" id="MobiDB-lite"/>
    </source>
</evidence>
<name>Q9GZE5_CAEEL</name>
<dbReference type="FunFam" id="1.10.10.1940:FF:000007">
    <property type="entry name" value="PHAryngeal gland Toxin-related"/>
    <property type="match status" value="1"/>
</dbReference>
<evidence type="ECO:0000313" key="5">
    <source>
        <dbReference type="EMBL" id="CCD66745.1"/>
    </source>
</evidence>
<evidence type="ECO:0000259" key="4">
    <source>
        <dbReference type="PROSITE" id="PS51670"/>
    </source>
</evidence>
<dbReference type="PhylomeDB" id="Q9GZE5"/>
<evidence type="ECO:0000313" key="7">
    <source>
        <dbReference type="WormBase" id="F49F1.1"/>
    </source>
</evidence>
<dbReference type="Proteomes" id="UP000001940">
    <property type="component" value="Chromosome IV"/>
</dbReference>
<dbReference type="PIR" id="T33695">
    <property type="entry name" value="T33695"/>
</dbReference>
<dbReference type="SMART" id="SM00254">
    <property type="entry name" value="ShKT"/>
    <property type="match status" value="5"/>
</dbReference>
<dbReference type="InParanoid" id="Q9GZE5"/>
<dbReference type="OrthoDB" id="5873766at2759"/>
<dbReference type="RefSeq" id="NP_500485.1">
    <property type="nucleotide sequence ID" value="NM_068084.5"/>
</dbReference>
<sequence length="265" mass="28715">MKLLLLIFVPFVTCGLTCMDFMIDCPRIVYYCDETYVQNQCQFSCGICKQDPGVCGDTYFDCDMYDTKCNSPSFQRQCAGTCGLCPGACEDIWDGCSHFLAPCSDDIKSLCPIKCGLCNSTTTPMILTTITPVDPRCVDAGNQCANYSPPCSDDVKIFCPATCGSCSNGTTGVPLVLTTLTPELTTVTVEPITSTLKPTTTTITPTTTTKLPTTTTKKLPPTTPKPPCKDSSPNCAGWAKNGFCTNTFYPPEKRKEYCGKTCRMC</sequence>
<feature type="signal peptide" evidence="3">
    <location>
        <begin position="1"/>
        <end position="15"/>
    </location>
</feature>
<proteinExistence type="predicted"/>
<accession>Q9GZE5</accession>
<evidence type="ECO:0000256" key="1">
    <source>
        <dbReference type="PROSITE-ProRule" id="PRU01005"/>
    </source>
</evidence>
<dbReference type="WormBase" id="F49F1.1">
    <property type="protein sequence ID" value="CE17084"/>
    <property type="gene ID" value="WBGene00018643"/>
    <property type="gene designation" value="drd-50"/>
</dbReference>